<dbReference type="Pfam" id="PF07687">
    <property type="entry name" value="M20_dimer"/>
    <property type="match status" value="1"/>
</dbReference>
<dbReference type="Gene3D" id="3.30.70.360">
    <property type="match status" value="1"/>
</dbReference>
<dbReference type="InterPro" id="IPR001261">
    <property type="entry name" value="ArgE/DapE_CS"/>
</dbReference>
<keyword evidence="5" id="KW-0862">Zinc</keyword>
<proteinExistence type="inferred from homology"/>
<evidence type="ECO:0000256" key="5">
    <source>
        <dbReference type="ARBA" id="ARBA00022833"/>
    </source>
</evidence>
<accession>A0ABS4KCA8</accession>
<dbReference type="Gene3D" id="3.40.630.10">
    <property type="entry name" value="Zn peptidases"/>
    <property type="match status" value="1"/>
</dbReference>
<keyword evidence="2" id="KW-0645">Protease</keyword>
<reference evidence="7 8" key="1">
    <citation type="submission" date="2021-03" db="EMBL/GenBank/DDBJ databases">
        <title>Genomic Encyclopedia of Type Strains, Phase IV (KMG-IV): sequencing the most valuable type-strain genomes for metagenomic binning, comparative biology and taxonomic classification.</title>
        <authorList>
            <person name="Goeker M."/>
        </authorList>
    </citation>
    <scope>NUCLEOTIDE SEQUENCE [LARGE SCALE GENOMIC DNA]</scope>
    <source>
        <strain evidence="7 8">DSM 28650</strain>
    </source>
</reference>
<dbReference type="Gene3D" id="1.10.150.900">
    <property type="match status" value="1"/>
</dbReference>
<organism evidence="7 8">
    <name type="scientific">Clostridium punense</name>
    <dbReference type="NCBI Taxonomy" id="1054297"/>
    <lineage>
        <taxon>Bacteria</taxon>
        <taxon>Bacillati</taxon>
        <taxon>Bacillota</taxon>
        <taxon>Clostridia</taxon>
        <taxon>Eubacteriales</taxon>
        <taxon>Clostridiaceae</taxon>
        <taxon>Clostridium</taxon>
    </lineage>
</organism>
<feature type="domain" description="Peptidase M20 dimerisation" evidence="6">
    <location>
        <begin position="231"/>
        <end position="379"/>
    </location>
</feature>
<evidence type="ECO:0000256" key="2">
    <source>
        <dbReference type="ARBA" id="ARBA00022670"/>
    </source>
</evidence>
<evidence type="ECO:0000313" key="8">
    <source>
        <dbReference type="Proteomes" id="UP001519308"/>
    </source>
</evidence>
<dbReference type="PROSITE" id="PS00758">
    <property type="entry name" value="ARGE_DAPE_CPG2_1"/>
    <property type="match status" value="1"/>
</dbReference>
<evidence type="ECO:0000256" key="3">
    <source>
        <dbReference type="ARBA" id="ARBA00022723"/>
    </source>
</evidence>
<keyword evidence="4 7" id="KW-0378">Hydrolase</keyword>
<evidence type="ECO:0000313" key="7">
    <source>
        <dbReference type="EMBL" id="MBP2024259.1"/>
    </source>
</evidence>
<sequence length="479" mass="53702">MITKILLIILFIIILLLGLTLIKTLLVPKPRKHTEKEIPINTERAVEYGRSLSELIKIETISSKDDKSRDKFFTFHKELENQFPLIHEKCEKMVFNGSLLYKWPGNNKAEPIMLMSHHDVVEAPGKWTFPPFGGKIANGVLWGRGTVDTKSNLFCFLTAVEELLKNAFVPNGDIYLASTCTEEWSGEGGELIANYFKENNIKLEMILDEGGMIVDEPIKGVPGKFAMIGVMEKGMGNLKFIAKGLGGHASAPPKNSPIARLAAFINHVEKSDPFKAKFNSTVSEMYRRLLPNMKFPMKYIFSNLWIFEPILKKLMPSISSVGTAMLKTTCAFTTQKGSIGLNVLPQEAYVTANMRFIPHQGTEESIEIISNLAKKYNIETEIINKSYPCPVVNYNSKPFKLVEDTVKKIYPNVSCSPYVMSGATDCKFFSEVCENSIRFAPLEISPSQIDSVHGLDENINISTLVTGVDFFKSIIKNWC</sequence>
<dbReference type="Proteomes" id="UP001519308">
    <property type="component" value="Unassembled WGS sequence"/>
</dbReference>
<evidence type="ECO:0000256" key="4">
    <source>
        <dbReference type="ARBA" id="ARBA00022801"/>
    </source>
</evidence>
<dbReference type="PANTHER" id="PTHR45962:SF1">
    <property type="entry name" value="N-FATTY-ACYL-AMINO ACID SYNTHASE_HYDROLASE PM20D1"/>
    <property type="match status" value="1"/>
</dbReference>
<evidence type="ECO:0000256" key="1">
    <source>
        <dbReference type="ARBA" id="ARBA00006247"/>
    </source>
</evidence>
<protein>
    <submittedName>
        <fullName evidence="7">Carboxypeptidase PM20D1</fullName>
        <ecNumber evidence="7">3.4.17.-</ecNumber>
    </submittedName>
</protein>
<dbReference type="SUPFAM" id="SSF55031">
    <property type="entry name" value="Bacterial exopeptidase dimerisation domain"/>
    <property type="match status" value="1"/>
</dbReference>
<dbReference type="EMBL" id="JAGGLL010000056">
    <property type="protein sequence ID" value="MBP2024259.1"/>
    <property type="molecule type" value="Genomic_DNA"/>
</dbReference>
<dbReference type="InterPro" id="IPR002933">
    <property type="entry name" value="Peptidase_M20"/>
</dbReference>
<comment type="similarity">
    <text evidence="1">Belongs to the peptidase M20A family.</text>
</comment>
<gene>
    <name evidence="7" type="ORF">J2Z44_004117</name>
</gene>
<dbReference type="PANTHER" id="PTHR45962">
    <property type="entry name" value="N-FATTY-ACYL-AMINO ACID SYNTHASE/HYDROLASE PM20D1"/>
    <property type="match status" value="1"/>
</dbReference>
<keyword evidence="7" id="KW-0121">Carboxypeptidase</keyword>
<dbReference type="InterPro" id="IPR011650">
    <property type="entry name" value="Peptidase_M20_dimer"/>
</dbReference>
<dbReference type="RefSeq" id="WP_209650012.1">
    <property type="nucleotide sequence ID" value="NZ_JAGGLL010000056.1"/>
</dbReference>
<dbReference type="SUPFAM" id="SSF53187">
    <property type="entry name" value="Zn-dependent exopeptidases"/>
    <property type="match status" value="1"/>
</dbReference>
<comment type="caution">
    <text evidence="7">The sequence shown here is derived from an EMBL/GenBank/DDBJ whole genome shotgun (WGS) entry which is preliminary data.</text>
</comment>
<keyword evidence="3" id="KW-0479">Metal-binding</keyword>
<name>A0ABS4KCA8_9CLOT</name>
<evidence type="ECO:0000259" key="6">
    <source>
        <dbReference type="Pfam" id="PF07687"/>
    </source>
</evidence>
<dbReference type="InterPro" id="IPR036264">
    <property type="entry name" value="Bact_exopeptidase_dim_dom"/>
</dbReference>
<keyword evidence="8" id="KW-1185">Reference proteome</keyword>
<dbReference type="Pfam" id="PF01546">
    <property type="entry name" value="Peptidase_M20"/>
    <property type="match status" value="1"/>
</dbReference>
<dbReference type="InterPro" id="IPR047177">
    <property type="entry name" value="Pept_M20A"/>
</dbReference>
<dbReference type="EC" id="3.4.17.-" evidence="7"/>
<dbReference type="GO" id="GO:0004180">
    <property type="term" value="F:carboxypeptidase activity"/>
    <property type="evidence" value="ECO:0007669"/>
    <property type="project" value="UniProtKB-KW"/>
</dbReference>